<comment type="cofactor">
    <cofactor evidence="1">
        <name>FAD</name>
        <dbReference type="ChEBI" id="CHEBI:57692"/>
    </cofactor>
</comment>
<dbReference type="Proteomes" id="UP000199403">
    <property type="component" value="Unassembled WGS sequence"/>
</dbReference>
<evidence type="ECO:0000259" key="6">
    <source>
        <dbReference type="Pfam" id="PF00732"/>
    </source>
</evidence>
<dbReference type="AlphaFoldDB" id="A0A1H6ZQ50"/>
<proteinExistence type="inferred from homology"/>
<gene>
    <name evidence="8" type="ORF">SAMN05192553_10558</name>
</gene>
<dbReference type="PANTHER" id="PTHR42784:SF1">
    <property type="entry name" value="PYRANOSE 2-OXIDASE"/>
    <property type="match status" value="1"/>
</dbReference>
<organism evidence="8 9">
    <name type="scientific">Cyclobacterium xiamenense</name>
    <dbReference type="NCBI Taxonomy" id="1297121"/>
    <lineage>
        <taxon>Bacteria</taxon>
        <taxon>Pseudomonadati</taxon>
        <taxon>Bacteroidota</taxon>
        <taxon>Cytophagia</taxon>
        <taxon>Cytophagales</taxon>
        <taxon>Cyclobacteriaceae</taxon>
        <taxon>Cyclobacterium</taxon>
    </lineage>
</organism>
<dbReference type="InterPro" id="IPR051473">
    <property type="entry name" value="P2Ox-like"/>
</dbReference>
<evidence type="ECO:0000256" key="4">
    <source>
        <dbReference type="ARBA" id="ARBA00022827"/>
    </source>
</evidence>
<keyword evidence="4" id="KW-0274">FAD</keyword>
<dbReference type="SUPFAM" id="SSF51905">
    <property type="entry name" value="FAD/NAD(P)-binding domain"/>
    <property type="match status" value="1"/>
</dbReference>
<comment type="similarity">
    <text evidence="2">Belongs to the GMC oxidoreductase family.</text>
</comment>
<evidence type="ECO:0000313" key="9">
    <source>
        <dbReference type="Proteomes" id="UP000199403"/>
    </source>
</evidence>
<keyword evidence="9" id="KW-1185">Reference proteome</keyword>
<dbReference type="STRING" id="1416801.SAMN05192553_10558"/>
<dbReference type="SUPFAM" id="SSF54373">
    <property type="entry name" value="FAD-linked reductases, C-terminal domain"/>
    <property type="match status" value="1"/>
</dbReference>
<feature type="domain" description="Glucose-methanol-choline oxidoreductase C-terminal" evidence="7">
    <location>
        <begin position="439"/>
        <end position="558"/>
    </location>
</feature>
<dbReference type="InterPro" id="IPR036188">
    <property type="entry name" value="FAD/NAD-bd_sf"/>
</dbReference>
<dbReference type="Pfam" id="PF05199">
    <property type="entry name" value="GMC_oxred_C"/>
    <property type="match status" value="1"/>
</dbReference>
<feature type="domain" description="Glucose-methanol-choline oxidoreductase N-terminal" evidence="6">
    <location>
        <begin position="108"/>
        <end position="326"/>
    </location>
</feature>
<evidence type="ECO:0000256" key="3">
    <source>
        <dbReference type="ARBA" id="ARBA00022630"/>
    </source>
</evidence>
<dbReference type="Pfam" id="PF00732">
    <property type="entry name" value="GMC_oxred_N"/>
    <property type="match status" value="1"/>
</dbReference>
<evidence type="ECO:0000256" key="5">
    <source>
        <dbReference type="ARBA" id="ARBA00023002"/>
    </source>
</evidence>
<dbReference type="GO" id="GO:0050660">
    <property type="term" value="F:flavin adenine dinucleotide binding"/>
    <property type="evidence" value="ECO:0007669"/>
    <property type="project" value="InterPro"/>
</dbReference>
<dbReference type="EMBL" id="FNZH01000005">
    <property type="protein sequence ID" value="SEJ55559.1"/>
    <property type="molecule type" value="Genomic_DNA"/>
</dbReference>
<dbReference type="InterPro" id="IPR007867">
    <property type="entry name" value="GMC_OxRtase_C"/>
</dbReference>
<evidence type="ECO:0000259" key="7">
    <source>
        <dbReference type="Pfam" id="PF05199"/>
    </source>
</evidence>
<accession>A0A1H6ZQ50</accession>
<reference evidence="9" key="1">
    <citation type="submission" date="2016-10" db="EMBL/GenBank/DDBJ databases">
        <authorList>
            <person name="Varghese N."/>
            <person name="Submissions S."/>
        </authorList>
    </citation>
    <scope>NUCLEOTIDE SEQUENCE [LARGE SCALE GENOMIC DNA]</scope>
    <source>
        <strain evidence="9">IBRC-M 10761</strain>
    </source>
</reference>
<sequence length="575" mass="63914">MYATVNASTKPITMLTFDAIVIGSGISGGWSAKELCEKGLKTLVLERGRNIEHIKDYPTASRHPWELEHRGTVPKAYTDANPISSKAWLFDEGSAHFFINDDEHPYVQKKPFDWIRGYQVGGKSLTWGRASNRWSDNEFKAPERFGYGISWPIGYDDIAPWYSHVEKFSGICGGTDGVASMPDGDYLPPFPLNCVEQHMQKTLALQFPDRKMAAGRWAHLSEPQAIHLEQGRGKCQCRNLCVRGCPLGGYFSSVASTLPWAQKTGNLTIRPHAVVHSIVYEDTLQRATGVRIIDTQSKKEEIIAARLVFVNASALNTNLILLNSTSARFPNGLGNDSGVLGKYICFHNYRPSTWATIDGFDDVYVDGRVPSGPIMPNFKNFGQRNAAFLGGYMTFMGAFRPKRANVPNTEPQLGAAFKHRMSEPGPWRVYMYMQGETLPKATNRVSLSSSKKDPWGIPQLVTDISYDENDELMIQDFHEESRKMMEALGCKNIEHVDNKQNPGLDIHEMGGVRMGKDPTTSMLNGYNQLHACKNVFVTDGACMSSTGNQSPSILYMALSARAADYAAEQIKNGNL</sequence>
<dbReference type="Gene3D" id="3.50.50.60">
    <property type="entry name" value="FAD/NAD(P)-binding domain"/>
    <property type="match status" value="2"/>
</dbReference>
<keyword evidence="5" id="KW-0560">Oxidoreductase</keyword>
<dbReference type="InterPro" id="IPR000172">
    <property type="entry name" value="GMC_OxRdtase_N"/>
</dbReference>
<protein>
    <submittedName>
        <fullName evidence="8">Choline dehydrogenase</fullName>
    </submittedName>
</protein>
<dbReference type="GO" id="GO:0016614">
    <property type="term" value="F:oxidoreductase activity, acting on CH-OH group of donors"/>
    <property type="evidence" value="ECO:0007669"/>
    <property type="project" value="InterPro"/>
</dbReference>
<dbReference type="PANTHER" id="PTHR42784">
    <property type="entry name" value="PYRANOSE 2-OXIDASE"/>
    <property type="match status" value="1"/>
</dbReference>
<keyword evidence="3" id="KW-0285">Flavoprotein</keyword>
<evidence type="ECO:0000313" key="8">
    <source>
        <dbReference type="EMBL" id="SEJ55559.1"/>
    </source>
</evidence>
<name>A0A1H6ZQ50_9BACT</name>
<evidence type="ECO:0000256" key="1">
    <source>
        <dbReference type="ARBA" id="ARBA00001974"/>
    </source>
</evidence>
<evidence type="ECO:0000256" key="2">
    <source>
        <dbReference type="ARBA" id="ARBA00010790"/>
    </source>
</evidence>